<evidence type="ECO:0000256" key="1">
    <source>
        <dbReference type="ARBA" id="ARBA00004948"/>
    </source>
</evidence>
<dbReference type="GO" id="GO:0005737">
    <property type="term" value="C:cytoplasm"/>
    <property type="evidence" value="ECO:0007669"/>
    <property type="project" value="TreeGrafter"/>
</dbReference>
<dbReference type="Pfam" id="PF02581">
    <property type="entry name" value="TMP-TENI"/>
    <property type="match status" value="1"/>
</dbReference>
<dbReference type="EMBL" id="CP158367">
    <property type="protein sequence ID" value="XBX74164.1"/>
    <property type="molecule type" value="Genomic_DNA"/>
</dbReference>
<dbReference type="Gene3D" id="3.20.20.70">
    <property type="entry name" value="Aldolase class I"/>
    <property type="match status" value="1"/>
</dbReference>
<dbReference type="RefSeq" id="WP_350342922.1">
    <property type="nucleotide sequence ID" value="NZ_CP158367.1"/>
</dbReference>
<dbReference type="InterPro" id="IPR022998">
    <property type="entry name" value="ThiamineP_synth_TenI"/>
</dbReference>
<feature type="domain" description="Thiamine phosphate synthase/TenI" evidence="3">
    <location>
        <begin position="5"/>
        <end position="180"/>
    </location>
</feature>
<organism evidence="4">
    <name type="scientific">Proteinivorax tanatarense</name>
    <dbReference type="NCBI Taxonomy" id="1260629"/>
    <lineage>
        <taxon>Bacteria</taxon>
        <taxon>Bacillati</taxon>
        <taxon>Bacillota</taxon>
        <taxon>Clostridia</taxon>
        <taxon>Eubacteriales</taxon>
        <taxon>Proteinivoracaceae</taxon>
        <taxon>Proteinivorax</taxon>
    </lineage>
</organism>
<dbReference type="PANTHER" id="PTHR20857:SF15">
    <property type="entry name" value="THIAMINE-PHOSPHATE SYNTHASE"/>
    <property type="match status" value="1"/>
</dbReference>
<proteinExistence type="predicted"/>
<keyword evidence="2" id="KW-0784">Thiamine biosynthesis</keyword>
<dbReference type="GO" id="GO:0004789">
    <property type="term" value="F:thiamine-phosphate diphosphorylase activity"/>
    <property type="evidence" value="ECO:0007669"/>
    <property type="project" value="TreeGrafter"/>
</dbReference>
<accession>A0AAU7VJE9</accession>
<evidence type="ECO:0000256" key="2">
    <source>
        <dbReference type="ARBA" id="ARBA00022977"/>
    </source>
</evidence>
<dbReference type="InterPro" id="IPR013785">
    <property type="entry name" value="Aldolase_TIM"/>
</dbReference>
<dbReference type="CDD" id="cd00564">
    <property type="entry name" value="TMP_TenI"/>
    <property type="match status" value="1"/>
</dbReference>
<evidence type="ECO:0000259" key="3">
    <source>
        <dbReference type="Pfam" id="PF02581"/>
    </source>
</evidence>
<protein>
    <submittedName>
        <fullName evidence="4">Thiamine phosphate synthase</fullName>
    </submittedName>
</protein>
<dbReference type="GO" id="GO:0009228">
    <property type="term" value="P:thiamine biosynthetic process"/>
    <property type="evidence" value="ECO:0007669"/>
    <property type="project" value="UniProtKB-KW"/>
</dbReference>
<comment type="pathway">
    <text evidence="1">Cofactor biosynthesis; thiamine diphosphate biosynthesis.</text>
</comment>
<reference evidence="4" key="2">
    <citation type="submission" date="2024-06" db="EMBL/GenBank/DDBJ databases">
        <authorList>
            <person name="Petrova K.O."/>
            <person name="Toshchakov S.V."/>
            <person name="Boltjanskaja Y.V."/>
            <person name="Kevbrin V."/>
        </authorList>
    </citation>
    <scope>NUCLEOTIDE SEQUENCE</scope>
    <source>
        <strain evidence="4">Z-910T</strain>
    </source>
</reference>
<dbReference type="PANTHER" id="PTHR20857">
    <property type="entry name" value="THIAMINE-PHOSPHATE PYROPHOSPHORYLASE"/>
    <property type="match status" value="1"/>
</dbReference>
<name>A0AAU7VJE9_9FIRM</name>
<dbReference type="SUPFAM" id="SSF51391">
    <property type="entry name" value="Thiamin phosphate synthase"/>
    <property type="match status" value="1"/>
</dbReference>
<dbReference type="AlphaFoldDB" id="A0AAU7VJE9"/>
<dbReference type="InterPro" id="IPR036206">
    <property type="entry name" value="ThiamineP_synth_sf"/>
</dbReference>
<sequence length="198" mass="21837">MSKKIYLVTNRKLAGDNYYHAIEQSIKGGIDGIILREKDLPTEKLLPIAVKIKQIIGDKNIKLIINSNIEVAKAIKSDGIHMPYKEFMGLEVKYNALIGVSVHSVKEAIQAQKSGADYLICGHVFQTDCKKGLEPRGVSWLTDILKKVTIPVIPIGGITPKTIDAITHLPISAVAVMSLIMESKNAKNVIKKLKENRL</sequence>
<reference evidence="4" key="1">
    <citation type="journal article" date="2013" name="Extremophiles">
        <title>Proteinivorax tanatarense gen. nov., sp. nov., an anaerobic, haloalkaliphilic, proteolytic bacterium isolated from a decaying algal bloom, and proposal of Proteinivoraceae fam. nov.</title>
        <authorList>
            <person name="Kevbrin V."/>
            <person name="Boltyanskaya Y."/>
            <person name="Zhilina T."/>
            <person name="Kolganova T."/>
            <person name="Lavrentjeva E."/>
            <person name="Kuznetsov B."/>
        </authorList>
    </citation>
    <scope>NUCLEOTIDE SEQUENCE</scope>
    <source>
        <strain evidence="4">Z-910T</strain>
    </source>
</reference>
<gene>
    <name evidence="4" type="ORF">PRVXT_002190</name>
</gene>
<evidence type="ECO:0000313" key="4">
    <source>
        <dbReference type="EMBL" id="XBX74164.1"/>
    </source>
</evidence>